<feature type="transmembrane region" description="Helical" evidence="1">
    <location>
        <begin position="66"/>
        <end position="83"/>
    </location>
</feature>
<dbReference type="GO" id="GO:0016020">
    <property type="term" value="C:membrane"/>
    <property type="evidence" value="ECO:0007669"/>
    <property type="project" value="InterPro"/>
</dbReference>
<comment type="caution">
    <text evidence="3">The sequence shown here is derived from an EMBL/GenBank/DDBJ whole genome shotgun (WGS) entry which is preliminary data.</text>
</comment>
<dbReference type="Pfam" id="PF11045">
    <property type="entry name" value="YbjM"/>
    <property type="match status" value="1"/>
</dbReference>
<feature type="transmembrane region" description="Helical" evidence="1">
    <location>
        <begin position="89"/>
        <end position="113"/>
    </location>
</feature>
<feature type="transmembrane region" description="Helical" evidence="1">
    <location>
        <begin position="5"/>
        <end position="24"/>
    </location>
</feature>
<evidence type="ECO:0000313" key="3">
    <source>
        <dbReference type="EMBL" id="PWK97728.1"/>
    </source>
</evidence>
<sequence>MPQRYYFWATCLSGGVFYCLVFMFTQDFRLLDKQVLHSQPELLLFLLPGALMALMQQEAPLKSTLIMAFTGTLLAALLLHGVFAEPTRWDYIAIWSLSGMFWAGCGALLVRLLRLIAASRR</sequence>
<name>A0A2V2BIW5_9GAMM</name>
<dbReference type="InterPro" id="IPR020368">
    <property type="entry name" value="Uncharacterised_YbjM"/>
</dbReference>
<dbReference type="OrthoDB" id="6540266at2"/>
<evidence type="ECO:0000313" key="2">
    <source>
        <dbReference type="EMBL" id="MBW1257254.1"/>
    </source>
</evidence>
<reference evidence="3 4" key="1">
    <citation type="submission" date="2018-05" db="EMBL/GenBank/DDBJ databases">
        <title>Genomic Encyclopedia of Type Strains, Phase IV (KMG-V): Genome sequencing to study the core and pangenomes of soil and plant-associated prokaryotes.</title>
        <authorList>
            <person name="Whitman W."/>
        </authorList>
    </citation>
    <scope>NUCLEOTIDE SEQUENCE [LARGE SCALE GENOMIC DNA]</scope>
    <source>
        <strain evidence="3 4">PNA 200-10</strain>
    </source>
</reference>
<proteinExistence type="predicted"/>
<keyword evidence="1" id="KW-1133">Transmembrane helix</keyword>
<accession>A0A2V2BIW5</accession>
<dbReference type="RefSeq" id="WP_063878912.1">
    <property type="nucleotide sequence ID" value="NZ_CP126314.1"/>
</dbReference>
<organism evidence="3 4">
    <name type="scientific">Pantoea allii</name>
    <dbReference type="NCBI Taxonomy" id="574096"/>
    <lineage>
        <taxon>Bacteria</taxon>
        <taxon>Pseudomonadati</taxon>
        <taxon>Pseudomonadota</taxon>
        <taxon>Gammaproteobacteria</taxon>
        <taxon>Enterobacterales</taxon>
        <taxon>Erwiniaceae</taxon>
        <taxon>Pantoea</taxon>
    </lineage>
</organism>
<keyword evidence="1" id="KW-0812">Transmembrane</keyword>
<evidence type="ECO:0000256" key="1">
    <source>
        <dbReference type="SAM" id="Phobius"/>
    </source>
</evidence>
<dbReference type="Proteomes" id="UP000245981">
    <property type="component" value="Unassembled WGS sequence"/>
</dbReference>
<evidence type="ECO:0000313" key="4">
    <source>
        <dbReference type="Proteomes" id="UP000245981"/>
    </source>
</evidence>
<gene>
    <name evidence="3" type="ORF">C7431_104419</name>
    <name evidence="2" type="ORF">KYI95_08550</name>
</gene>
<keyword evidence="5" id="KW-1185">Reference proteome</keyword>
<dbReference type="EMBL" id="JAHVXZ010000003">
    <property type="protein sequence ID" value="MBW1257254.1"/>
    <property type="molecule type" value="Genomic_DNA"/>
</dbReference>
<dbReference type="EMBL" id="QGHF01000004">
    <property type="protein sequence ID" value="PWK97728.1"/>
    <property type="molecule type" value="Genomic_DNA"/>
</dbReference>
<evidence type="ECO:0000313" key="5">
    <source>
        <dbReference type="Proteomes" id="UP001197236"/>
    </source>
</evidence>
<keyword evidence="1" id="KW-0472">Membrane</keyword>
<reference evidence="2 5" key="2">
    <citation type="submission" date="2021-07" db="EMBL/GenBank/DDBJ databases">
        <title>A novel phosphonate cluster across the Pantoea species complex is important for pathogenicity in onion.</title>
        <authorList>
            <person name="Zhao M."/>
            <person name="Stice S."/>
            <person name="Shin G.Y."/>
            <person name="Coutinho T."/>
            <person name="Gitaitis R."/>
            <person name="Kvitko B."/>
            <person name="Dutta B."/>
        </authorList>
    </citation>
    <scope>NUCLEOTIDE SEQUENCE [LARGE SCALE GENOMIC DNA]</scope>
    <source>
        <strain evidence="2 5">BD 382</strain>
    </source>
</reference>
<dbReference type="Proteomes" id="UP001197236">
    <property type="component" value="Unassembled WGS sequence"/>
</dbReference>
<dbReference type="AlphaFoldDB" id="A0A2V2BIW5"/>
<protein>
    <submittedName>
        <fullName evidence="2 3">Inner membrane protein YbjM</fullName>
    </submittedName>
</protein>